<keyword evidence="3" id="KW-1185">Reference proteome</keyword>
<organism evidence="2 3">
    <name type="scientific">Lacrimispora xylanisolvens</name>
    <dbReference type="NCBI Taxonomy" id="384636"/>
    <lineage>
        <taxon>Bacteria</taxon>
        <taxon>Bacillati</taxon>
        <taxon>Bacillota</taxon>
        <taxon>Clostridia</taxon>
        <taxon>Lachnospirales</taxon>
        <taxon>Lachnospiraceae</taxon>
        <taxon>Lacrimispora</taxon>
    </lineage>
</organism>
<keyword evidence="1" id="KW-0812">Transmembrane</keyword>
<gene>
    <name evidence="2" type="ORF">BXY41_11032</name>
</gene>
<evidence type="ECO:0000313" key="2">
    <source>
        <dbReference type="EMBL" id="PPK79314.1"/>
    </source>
</evidence>
<dbReference type="AlphaFoldDB" id="A0A2S6HP51"/>
<reference evidence="2 3" key="1">
    <citation type="submission" date="2018-02" db="EMBL/GenBank/DDBJ databases">
        <title>Genomic Encyclopedia of Archaeal and Bacterial Type Strains, Phase II (KMG-II): from individual species to whole genera.</title>
        <authorList>
            <person name="Goeker M."/>
        </authorList>
    </citation>
    <scope>NUCLEOTIDE SEQUENCE [LARGE SCALE GENOMIC DNA]</scope>
    <source>
        <strain evidence="2 3">DSM 3808</strain>
    </source>
</reference>
<dbReference type="RefSeq" id="WP_104438190.1">
    <property type="nucleotide sequence ID" value="NZ_PTJA01000010.1"/>
</dbReference>
<protein>
    <submittedName>
        <fullName evidence="2">Uncharacterized protein</fullName>
    </submittedName>
</protein>
<evidence type="ECO:0000313" key="3">
    <source>
        <dbReference type="Proteomes" id="UP000237749"/>
    </source>
</evidence>
<comment type="caution">
    <text evidence="2">The sequence shown here is derived from an EMBL/GenBank/DDBJ whole genome shotgun (WGS) entry which is preliminary data.</text>
</comment>
<dbReference type="EMBL" id="PTJA01000010">
    <property type="protein sequence ID" value="PPK79314.1"/>
    <property type="molecule type" value="Genomic_DNA"/>
</dbReference>
<dbReference type="Proteomes" id="UP000237749">
    <property type="component" value="Unassembled WGS sequence"/>
</dbReference>
<proteinExistence type="predicted"/>
<name>A0A2S6HP51_9FIRM</name>
<feature type="transmembrane region" description="Helical" evidence="1">
    <location>
        <begin position="6"/>
        <end position="29"/>
    </location>
</feature>
<keyword evidence="1" id="KW-1133">Transmembrane helix</keyword>
<sequence length="102" mass="12233">MDDLIAVIIFIVFLGVLFFINGLYMKFMAKVQQNNIKKKLAKGKMKDKKLIYFYKTTDRNRKNKILAFLAYGIYYRSFLKLNEAKYQLFKEEVERRGLMNQV</sequence>
<keyword evidence="1" id="KW-0472">Membrane</keyword>
<evidence type="ECO:0000256" key="1">
    <source>
        <dbReference type="SAM" id="Phobius"/>
    </source>
</evidence>
<accession>A0A2S6HP51</accession>